<gene>
    <name evidence="4" type="ORF">C6P40_004824</name>
</gene>
<dbReference type="InterPro" id="IPR019451">
    <property type="entry name" value="Rtp1_C1"/>
</dbReference>
<dbReference type="AlphaFoldDB" id="A0A9P7BH49"/>
<reference evidence="4" key="1">
    <citation type="submission" date="2020-11" db="EMBL/GenBank/DDBJ databases">
        <title>Kefir isolates.</title>
        <authorList>
            <person name="Marcisauskas S."/>
            <person name="Kim Y."/>
            <person name="Blasche S."/>
        </authorList>
    </citation>
    <scope>NUCLEOTIDE SEQUENCE</scope>
    <source>
        <strain evidence="4">Olga-1</strain>
    </source>
</reference>
<dbReference type="SUPFAM" id="SSF48371">
    <property type="entry name" value="ARM repeat"/>
    <property type="match status" value="1"/>
</dbReference>
<evidence type="ECO:0000259" key="2">
    <source>
        <dbReference type="Pfam" id="PF10363"/>
    </source>
</evidence>
<dbReference type="Pfam" id="PF10363">
    <property type="entry name" value="RTP1_C1"/>
    <property type="match status" value="1"/>
</dbReference>
<dbReference type="Proteomes" id="UP000697127">
    <property type="component" value="Unassembled WGS sequence"/>
</dbReference>
<comment type="similarity">
    <text evidence="1">Belongs to the Tango6 family.</text>
</comment>
<dbReference type="PANTHER" id="PTHR20959">
    <property type="entry name" value="TRANSPORT AND GOLGI ORGANIZATION PROTEIN 6 FAMILY MEMBER"/>
    <property type="match status" value="1"/>
</dbReference>
<dbReference type="InterPro" id="IPR057407">
    <property type="entry name" value="HEAT_TANGO6"/>
</dbReference>
<evidence type="ECO:0000313" key="4">
    <source>
        <dbReference type="EMBL" id="KAG0689569.1"/>
    </source>
</evidence>
<comment type="caution">
    <text evidence="4">The sequence shown here is derived from an EMBL/GenBank/DDBJ whole genome shotgun (WGS) entry which is preliminary data.</text>
</comment>
<keyword evidence="5" id="KW-1185">Reference proteome</keyword>
<feature type="domain" description="RNA polymerase II assembly factor Rtp1 C-terminal" evidence="2">
    <location>
        <begin position="696"/>
        <end position="805"/>
    </location>
</feature>
<dbReference type="InterPro" id="IPR016024">
    <property type="entry name" value="ARM-type_fold"/>
</dbReference>
<sequence length="950" mass="110120">MSDIDKQKLESLKKELQKFKKGDRLESRSRTTPLGKLFDEIFKKINGYQSQSDIITYLYNNFDGDSNNNDDRIYKRSYVIEKILNYLDQIKILSKKIPNSNIISIPLYDIRIIGDLTNIIILQGIYSIIPNEFLIPLEKRKIKNFKKNSSLIFNKINLNNGLPIIEKILITMTNIFESNSDLKDLILVGTGFTDTLSIAIFLTINSNNSQFYMNFIQRLEFQSSTYQLLSFYSIMLKNCHQNLKFSSLVSLLLSNQLMKKNGIESLIDLVLGLREDEEIDISKIQYIVKVLLNSKPKNINLINYYKNIFNQIYNMLILVNRPLINTILVEIIVLIYSKNNRIIKDFLFSKIWFNLNPNLNDDYNQDFKKNIENDSIIITNGIDLNNSFNVCISIIRSLNIKDQEIINELFNPILLSLWYYANYQKSQNKDYNIILNLIKNIIILGDSNYFIDLIISNIIDNQMTWMFDNNKNDNDEKNNLTFIKFNTNELIISKENQILRLFDKIDFNIESFIELITKLNDSDSLYLNKILIEILNKLISNNEKNLEKNSSINKIIYLKLIQAIIENFKLEIENSPISLLIFANTYFNQYFDSINSKFNLNIVQDIDSDDEDNESVNNDINNNDEIITFLIPILEIISTLNFNNNDEKIQLENLQSILNKNENLIPQSIKYICEKIIKIDTKVVKVKLISNNLNIETILKQINDQTPSVRVYALDKLTNYTINNPNNEEKKQVSTKYTINLLLSQLKDSEPFVYLNAIKNIVNILSFDKSFLNQLIELYSTSKKSIDEKLRIGEILTKFVNINGKILNNIQIDELINICINISRSNSSLIENSSNDNNDIRMKMSSLSLLGTICHQTGYSIISHISQITDLVHGIITFEKNPELKRAAVVIINDIVTNDKGLEIIKEYGEKLQLLLEYISKNDKDLLVCQMSSATLDDIAIAFENKFQIN</sequence>
<dbReference type="Pfam" id="PF23565">
    <property type="entry name" value="ARM_TANGO6"/>
    <property type="match status" value="1"/>
</dbReference>
<evidence type="ECO:0000313" key="5">
    <source>
        <dbReference type="Proteomes" id="UP000697127"/>
    </source>
</evidence>
<dbReference type="InterPro" id="IPR039600">
    <property type="entry name" value="TANGO6/Rtp1"/>
</dbReference>
<dbReference type="InterPro" id="IPR011989">
    <property type="entry name" value="ARM-like"/>
</dbReference>
<proteinExistence type="inferred from homology"/>
<protein>
    <recommendedName>
        <fullName evidence="6">RNA polymerase II assembly factor Rtp1 C-terminal domain-containing protein</fullName>
    </recommendedName>
</protein>
<dbReference type="GO" id="GO:0009306">
    <property type="term" value="P:protein secretion"/>
    <property type="evidence" value="ECO:0007669"/>
    <property type="project" value="TreeGrafter"/>
</dbReference>
<accession>A0A9P7BH49</accession>
<evidence type="ECO:0000256" key="1">
    <source>
        <dbReference type="ARBA" id="ARBA00005724"/>
    </source>
</evidence>
<evidence type="ECO:0008006" key="6">
    <source>
        <dbReference type="Google" id="ProtNLM"/>
    </source>
</evidence>
<organism evidence="4 5">
    <name type="scientific">Pichia californica</name>
    <dbReference type="NCBI Taxonomy" id="460514"/>
    <lineage>
        <taxon>Eukaryota</taxon>
        <taxon>Fungi</taxon>
        <taxon>Dikarya</taxon>
        <taxon>Ascomycota</taxon>
        <taxon>Saccharomycotina</taxon>
        <taxon>Pichiomycetes</taxon>
        <taxon>Pichiales</taxon>
        <taxon>Pichiaceae</taxon>
        <taxon>Pichia</taxon>
    </lineage>
</organism>
<name>A0A9P7BH49_9ASCO</name>
<dbReference type="PANTHER" id="PTHR20959:SF1">
    <property type="entry name" value="TRANSPORT AND GOLGI ORGANIZATION PROTEIN 6 HOMOLOG"/>
    <property type="match status" value="1"/>
</dbReference>
<dbReference type="Gene3D" id="1.25.10.10">
    <property type="entry name" value="Leucine-rich Repeat Variant"/>
    <property type="match status" value="1"/>
</dbReference>
<feature type="domain" description="TANGO6 HEAT repeat" evidence="3">
    <location>
        <begin position="257"/>
        <end position="405"/>
    </location>
</feature>
<evidence type="ECO:0000259" key="3">
    <source>
        <dbReference type="Pfam" id="PF23565"/>
    </source>
</evidence>
<dbReference type="EMBL" id="PUHW01000072">
    <property type="protein sequence ID" value="KAG0689569.1"/>
    <property type="molecule type" value="Genomic_DNA"/>
</dbReference>